<organism evidence="2 3">
    <name type="scientific">Solitalea canadensis (strain ATCC 29591 / DSM 3403 / JCM 21819 / LMG 8368 / NBRC 15130 / NCIMB 12057 / USAM 9D)</name>
    <name type="common">Flexibacter canadensis</name>
    <dbReference type="NCBI Taxonomy" id="929556"/>
    <lineage>
        <taxon>Bacteria</taxon>
        <taxon>Pseudomonadati</taxon>
        <taxon>Bacteroidota</taxon>
        <taxon>Sphingobacteriia</taxon>
        <taxon>Sphingobacteriales</taxon>
        <taxon>Sphingobacteriaceae</taxon>
        <taxon>Solitalea</taxon>
    </lineage>
</organism>
<dbReference type="AlphaFoldDB" id="H8KSI3"/>
<dbReference type="KEGG" id="scn:Solca_3530"/>
<evidence type="ECO:0008006" key="4">
    <source>
        <dbReference type="Google" id="ProtNLM"/>
    </source>
</evidence>
<evidence type="ECO:0000313" key="3">
    <source>
        <dbReference type="Proteomes" id="UP000007590"/>
    </source>
</evidence>
<sequence length="104" mass="10696">MKKVMLGLVALTGLSAGLFAFTAAENSGIKGTVVPAEGASQVWAIAGTDTLKSAVSAGAFEFSNIKAGNYKVVVDAVEPLKDVQFDVSVPENKVVNVGEIKLAQ</sequence>
<feature type="chain" id="PRO_5003613846" description="Carboxypeptidase regulatory-like domain-containing protein" evidence="1">
    <location>
        <begin position="21"/>
        <end position="104"/>
    </location>
</feature>
<evidence type="ECO:0000256" key="1">
    <source>
        <dbReference type="SAM" id="SignalP"/>
    </source>
</evidence>
<name>H8KSI3_SOLCM</name>
<dbReference type="OrthoDB" id="676304at2"/>
<proteinExistence type="predicted"/>
<dbReference type="InterPro" id="IPR013784">
    <property type="entry name" value="Carb-bd-like_fold"/>
</dbReference>
<dbReference type="EMBL" id="CP003349">
    <property type="protein sequence ID" value="AFD08534.1"/>
    <property type="molecule type" value="Genomic_DNA"/>
</dbReference>
<dbReference type="SUPFAM" id="SSF49452">
    <property type="entry name" value="Starch-binding domain-like"/>
    <property type="match status" value="1"/>
</dbReference>
<reference evidence="2" key="1">
    <citation type="submission" date="2012-02" db="EMBL/GenBank/DDBJ databases">
        <title>The complete genome of Solitalea canadensis DSM 3403.</title>
        <authorList>
            <consortium name="US DOE Joint Genome Institute (JGI-PGF)"/>
            <person name="Lucas S."/>
            <person name="Copeland A."/>
            <person name="Lapidus A."/>
            <person name="Glavina del Rio T."/>
            <person name="Dalin E."/>
            <person name="Tice H."/>
            <person name="Bruce D."/>
            <person name="Goodwin L."/>
            <person name="Pitluck S."/>
            <person name="Peters L."/>
            <person name="Ovchinnikova G."/>
            <person name="Lu M."/>
            <person name="Kyrpides N."/>
            <person name="Mavromatis K."/>
            <person name="Ivanova N."/>
            <person name="Brettin T."/>
            <person name="Detter J.C."/>
            <person name="Han C."/>
            <person name="Larimer F."/>
            <person name="Land M."/>
            <person name="Hauser L."/>
            <person name="Markowitz V."/>
            <person name="Cheng J.-F."/>
            <person name="Hugenholtz P."/>
            <person name="Woyke T."/>
            <person name="Wu D."/>
            <person name="Spring S."/>
            <person name="Schroeder M."/>
            <person name="Kopitz M."/>
            <person name="Brambilla E."/>
            <person name="Klenk H.-P."/>
            <person name="Eisen J.A."/>
        </authorList>
    </citation>
    <scope>NUCLEOTIDE SEQUENCE</scope>
    <source>
        <strain evidence="2">DSM 3403</strain>
    </source>
</reference>
<dbReference type="GO" id="GO:0030246">
    <property type="term" value="F:carbohydrate binding"/>
    <property type="evidence" value="ECO:0007669"/>
    <property type="project" value="InterPro"/>
</dbReference>
<dbReference type="HOGENOM" id="CLU_2245113_0_0_10"/>
<keyword evidence="3" id="KW-1185">Reference proteome</keyword>
<accession>H8KSI3</accession>
<dbReference type="eggNOG" id="ENOG5033CE0">
    <property type="taxonomic scope" value="Bacteria"/>
</dbReference>
<dbReference type="RefSeq" id="WP_014681757.1">
    <property type="nucleotide sequence ID" value="NC_017770.1"/>
</dbReference>
<evidence type="ECO:0000313" key="2">
    <source>
        <dbReference type="EMBL" id="AFD08534.1"/>
    </source>
</evidence>
<gene>
    <name evidence="2" type="ordered locus">Solca_3530</name>
</gene>
<dbReference type="Proteomes" id="UP000007590">
    <property type="component" value="Chromosome"/>
</dbReference>
<feature type="signal peptide" evidence="1">
    <location>
        <begin position="1"/>
        <end position="20"/>
    </location>
</feature>
<protein>
    <recommendedName>
        <fullName evidence="4">Carboxypeptidase regulatory-like domain-containing protein</fullName>
    </recommendedName>
</protein>
<keyword evidence="1" id="KW-0732">Signal</keyword>